<keyword evidence="2" id="KW-1185">Reference proteome</keyword>
<organism evidence="1 2">
    <name type="scientific">Portunus trituberculatus</name>
    <name type="common">Swimming crab</name>
    <name type="synonym">Neptunus trituberculatus</name>
    <dbReference type="NCBI Taxonomy" id="210409"/>
    <lineage>
        <taxon>Eukaryota</taxon>
        <taxon>Metazoa</taxon>
        <taxon>Ecdysozoa</taxon>
        <taxon>Arthropoda</taxon>
        <taxon>Crustacea</taxon>
        <taxon>Multicrustacea</taxon>
        <taxon>Malacostraca</taxon>
        <taxon>Eumalacostraca</taxon>
        <taxon>Eucarida</taxon>
        <taxon>Decapoda</taxon>
        <taxon>Pleocyemata</taxon>
        <taxon>Brachyura</taxon>
        <taxon>Eubrachyura</taxon>
        <taxon>Portunoidea</taxon>
        <taxon>Portunidae</taxon>
        <taxon>Portuninae</taxon>
        <taxon>Portunus</taxon>
    </lineage>
</organism>
<sequence length="187" mass="19092">MSAARRASCWGPLGGGGTGAGVAAVPAVDTLCSVRCRACHAPSFSSSLDVCGAPAWGRGGGVAWCSLSSSMDHDVPSPGPSPVVRQRRDEVTVIHTGQRGGLGACSLSPGPRQAVLGSPYFLLHLRKFSGVDVLEGGEGRGGRRPVVFFLTRGGAEGDLAGGVIGLVIREWGAPRRPATLLLKPLSP</sequence>
<evidence type="ECO:0000313" key="1">
    <source>
        <dbReference type="EMBL" id="MPC63594.1"/>
    </source>
</evidence>
<name>A0A5B7H435_PORTR</name>
<reference evidence="1 2" key="1">
    <citation type="submission" date="2019-05" db="EMBL/GenBank/DDBJ databases">
        <title>Another draft genome of Portunus trituberculatus and its Hox gene families provides insights of decapod evolution.</title>
        <authorList>
            <person name="Jeong J.-H."/>
            <person name="Song I."/>
            <person name="Kim S."/>
            <person name="Choi T."/>
            <person name="Kim D."/>
            <person name="Ryu S."/>
            <person name="Kim W."/>
        </authorList>
    </citation>
    <scope>NUCLEOTIDE SEQUENCE [LARGE SCALE GENOMIC DNA]</scope>
    <source>
        <tissue evidence="1">Muscle</tissue>
    </source>
</reference>
<protein>
    <submittedName>
        <fullName evidence="1">Uncharacterized protein</fullName>
    </submittedName>
</protein>
<proteinExistence type="predicted"/>
<dbReference type="EMBL" id="VSRR010021021">
    <property type="protein sequence ID" value="MPC63594.1"/>
    <property type="molecule type" value="Genomic_DNA"/>
</dbReference>
<dbReference type="AlphaFoldDB" id="A0A5B7H435"/>
<comment type="caution">
    <text evidence="1">The sequence shown here is derived from an EMBL/GenBank/DDBJ whole genome shotgun (WGS) entry which is preliminary data.</text>
</comment>
<evidence type="ECO:0000313" key="2">
    <source>
        <dbReference type="Proteomes" id="UP000324222"/>
    </source>
</evidence>
<gene>
    <name evidence="1" type="ORF">E2C01_057693</name>
</gene>
<dbReference type="Proteomes" id="UP000324222">
    <property type="component" value="Unassembled WGS sequence"/>
</dbReference>
<accession>A0A5B7H435</accession>